<protein>
    <recommendedName>
        <fullName evidence="14">Aspartokinase</fullName>
        <ecNumber evidence="14">2.7.2.4</ecNumber>
    </recommendedName>
</protein>
<proteinExistence type="inferred from homology"/>
<comment type="pathway">
    <text evidence="2 15">Amino-acid biosynthesis; L-lysine biosynthesis via DAP pathway; (S)-tetrahydrodipicolinate from L-aspartate: step 1/4.</text>
</comment>
<name>A0ABT4Q7G5_9BACL</name>
<keyword evidence="8" id="KW-0547">Nucleotide-binding</keyword>
<evidence type="ECO:0000256" key="7">
    <source>
        <dbReference type="ARBA" id="ARBA00022679"/>
    </source>
</evidence>
<dbReference type="SUPFAM" id="SSF53633">
    <property type="entry name" value="Carbamate kinase-like"/>
    <property type="match status" value="1"/>
</dbReference>
<evidence type="ECO:0000256" key="12">
    <source>
        <dbReference type="ARBA" id="ARBA00023154"/>
    </source>
</evidence>
<evidence type="ECO:0000256" key="8">
    <source>
        <dbReference type="ARBA" id="ARBA00022741"/>
    </source>
</evidence>
<comment type="pathway">
    <text evidence="4 15">Amino-acid biosynthesis; L-threonine biosynthesis; L-threonine from L-aspartate: step 1/5.</text>
</comment>
<reference evidence="17 18" key="1">
    <citation type="submission" date="2022-12" db="EMBL/GenBank/DDBJ databases">
        <title>Draft genome sequence of Paenibacillus sp. dW9.</title>
        <authorList>
            <person name="Choi E.-W."/>
            <person name="Kim D.-U."/>
        </authorList>
    </citation>
    <scope>NUCLEOTIDE SEQUENCE [LARGE SCALE GENOMIC DNA]</scope>
    <source>
        <strain evidence="18">dW9</strain>
    </source>
</reference>
<evidence type="ECO:0000256" key="4">
    <source>
        <dbReference type="ARBA" id="ARBA00005139"/>
    </source>
</evidence>
<dbReference type="PANTHER" id="PTHR21499">
    <property type="entry name" value="ASPARTATE KINASE"/>
    <property type="match status" value="1"/>
</dbReference>
<dbReference type="Proteomes" id="UP001527882">
    <property type="component" value="Unassembled WGS sequence"/>
</dbReference>
<evidence type="ECO:0000256" key="14">
    <source>
        <dbReference type="RuleBase" id="RU003448"/>
    </source>
</evidence>
<feature type="domain" description="ACT" evidence="16">
    <location>
        <begin position="265"/>
        <end position="348"/>
    </location>
</feature>
<evidence type="ECO:0000256" key="10">
    <source>
        <dbReference type="ARBA" id="ARBA00022840"/>
    </source>
</evidence>
<evidence type="ECO:0000256" key="15">
    <source>
        <dbReference type="RuleBase" id="RU004249"/>
    </source>
</evidence>
<keyword evidence="12" id="KW-0457">Lysine biosynthesis</keyword>
<evidence type="ECO:0000256" key="5">
    <source>
        <dbReference type="ARBA" id="ARBA00010122"/>
    </source>
</evidence>
<dbReference type="CDD" id="cd04923">
    <property type="entry name" value="ACT_AK-LysC-DapG-like_2"/>
    <property type="match status" value="1"/>
</dbReference>
<dbReference type="Pfam" id="PF00696">
    <property type="entry name" value="AA_kinase"/>
    <property type="match status" value="1"/>
</dbReference>
<dbReference type="NCBIfam" id="NF005155">
    <property type="entry name" value="PRK06635.1-4"/>
    <property type="match status" value="1"/>
</dbReference>
<dbReference type="EMBL" id="JAQAGZ010000006">
    <property type="protein sequence ID" value="MCZ8512809.1"/>
    <property type="molecule type" value="Genomic_DNA"/>
</dbReference>
<dbReference type="EC" id="2.7.2.4" evidence="14"/>
<evidence type="ECO:0000313" key="18">
    <source>
        <dbReference type="Proteomes" id="UP001527882"/>
    </source>
</evidence>
<comment type="catalytic activity">
    <reaction evidence="13 14">
        <text>L-aspartate + ATP = 4-phospho-L-aspartate + ADP</text>
        <dbReference type="Rhea" id="RHEA:23776"/>
        <dbReference type="ChEBI" id="CHEBI:29991"/>
        <dbReference type="ChEBI" id="CHEBI:30616"/>
        <dbReference type="ChEBI" id="CHEBI:57535"/>
        <dbReference type="ChEBI" id="CHEBI:456216"/>
        <dbReference type="EC" id="2.7.2.4"/>
    </reaction>
</comment>
<dbReference type="InterPro" id="IPR054352">
    <property type="entry name" value="ACT_Aspartokinase"/>
</dbReference>
<dbReference type="CDD" id="cd04913">
    <property type="entry name" value="ACT_AKii-LysC-BS-like_1"/>
    <property type="match status" value="1"/>
</dbReference>
<dbReference type="PIRSF" id="PIRSF000726">
    <property type="entry name" value="Asp_kin"/>
    <property type="match status" value="1"/>
</dbReference>
<dbReference type="InterPro" id="IPR041740">
    <property type="entry name" value="AKii-LysC-BS"/>
</dbReference>
<dbReference type="PROSITE" id="PS51671">
    <property type="entry name" value="ACT"/>
    <property type="match status" value="1"/>
</dbReference>
<dbReference type="NCBIfam" id="TIGR00657">
    <property type="entry name" value="asp_kinases"/>
    <property type="match status" value="1"/>
</dbReference>
<gene>
    <name evidence="17" type="ORF">O9H85_10360</name>
</gene>
<dbReference type="Pfam" id="PF22468">
    <property type="entry name" value="ACT_9"/>
    <property type="match status" value="1"/>
</dbReference>
<accession>A0ABT4Q7G5</accession>
<dbReference type="InterPro" id="IPR001048">
    <property type="entry name" value="Asp/Glu/Uridylate_kinase"/>
</dbReference>
<keyword evidence="18" id="KW-1185">Reference proteome</keyword>
<keyword evidence="11" id="KW-0220">Diaminopimelate biosynthesis</keyword>
<dbReference type="SUPFAM" id="SSF55021">
    <property type="entry name" value="ACT-like"/>
    <property type="match status" value="2"/>
</dbReference>
<dbReference type="PANTHER" id="PTHR21499:SF68">
    <property type="entry name" value="ASPARTOKINASE 2"/>
    <property type="match status" value="1"/>
</dbReference>
<keyword evidence="7 14" id="KW-0808">Transferase</keyword>
<evidence type="ECO:0000256" key="3">
    <source>
        <dbReference type="ARBA" id="ARBA00004986"/>
    </source>
</evidence>
<dbReference type="InterPro" id="IPR045865">
    <property type="entry name" value="ACT-like_dom_sf"/>
</dbReference>
<dbReference type="GO" id="GO:0004072">
    <property type="term" value="F:aspartate kinase activity"/>
    <property type="evidence" value="ECO:0007669"/>
    <property type="project" value="UniProtKB-EC"/>
</dbReference>
<dbReference type="NCBIfam" id="NF005154">
    <property type="entry name" value="PRK06635.1-2"/>
    <property type="match status" value="1"/>
</dbReference>
<sequence>MSLIVMKFGGSSVGDAARMKRVANRIVERKREGHKCVVVVSAMGDTTDDLIDLTQQICTGAPPVREMDMLLSTGEQVSVALLSMAIHSLGESAVSFTGWQAGMFTEPVHGKARITDIRPDRVKAALNEDKVVIVAGFQGMTAEGEITTLGRGGSDTTAVALAAAIEADVCEIFTDVDGVYSTDPRIVKVARKLNDISYDEMLELANLGAAVLHPRAVEYAKNYNVNLVVRSSFNYNEGTNVKEEAAMEQGIVVRGIAYDKNVARISILGVEEKPGQLAKVFTALANEQIDVDIIVQSGVLNGGADFSFTIGLSDLDKALTTIEGIRSSVGFREVTSETNLVKVSIVGAGMVSTPGVAAKMFEVISELGISILMVSTSEIKTSCVIENGRLNEVVQALHTAYGLDTDQAAFVGGPSERR</sequence>
<dbReference type="RefSeq" id="WP_269881274.1">
    <property type="nucleotide sequence ID" value="NZ_JAQAGZ010000006.1"/>
</dbReference>
<keyword evidence="9 14" id="KW-0418">Kinase</keyword>
<dbReference type="Pfam" id="PF01842">
    <property type="entry name" value="ACT"/>
    <property type="match status" value="1"/>
</dbReference>
<comment type="similarity">
    <text evidence="5 14">Belongs to the aspartokinase family.</text>
</comment>
<evidence type="ECO:0000256" key="6">
    <source>
        <dbReference type="ARBA" id="ARBA00022605"/>
    </source>
</evidence>
<comment type="function">
    <text evidence="1">Catalyzes the phosphorylation of the beta-carboxyl group of aspartic acid with ATP to yield 4-phospho-L-aspartate, which is involved in the branched biosynthetic pathway leading to the biosynthesis of amino acids threonine, isoleucine and methionine.</text>
</comment>
<evidence type="ECO:0000313" key="17">
    <source>
        <dbReference type="EMBL" id="MCZ8512809.1"/>
    </source>
</evidence>
<evidence type="ECO:0000256" key="1">
    <source>
        <dbReference type="ARBA" id="ARBA00003121"/>
    </source>
</evidence>
<dbReference type="InterPro" id="IPR018042">
    <property type="entry name" value="Aspartate_kinase_CS"/>
</dbReference>
<organism evidence="17 18">
    <name type="scientific">Paenibacillus gyeongsangnamensis</name>
    <dbReference type="NCBI Taxonomy" id="3388067"/>
    <lineage>
        <taxon>Bacteria</taxon>
        <taxon>Bacillati</taxon>
        <taxon>Bacillota</taxon>
        <taxon>Bacilli</taxon>
        <taxon>Bacillales</taxon>
        <taxon>Paenibacillaceae</taxon>
        <taxon>Paenibacillus</taxon>
    </lineage>
</organism>
<comment type="pathway">
    <text evidence="3 15">Amino-acid biosynthesis; L-methionine biosynthesis via de novo pathway; L-homoserine from L-aspartate: step 1/3.</text>
</comment>
<dbReference type="InterPro" id="IPR036393">
    <property type="entry name" value="AceGlu_kinase-like_sf"/>
</dbReference>
<evidence type="ECO:0000256" key="11">
    <source>
        <dbReference type="ARBA" id="ARBA00022915"/>
    </source>
</evidence>
<dbReference type="InterPro" id="IPR001341">
    <property type="entry name" value="Asp_kinase"/>
</dbReference>
<keyword evidence="6 15" id="KW-0028">Amino-acid biosynthesis</keyword>
<dbReference type="PROSITE" id="PS00324">
    <property type="entry name" value="ASPARTOKINASE"/>
    <property type="match status" value="1"/>
</dbReference>
<dbReference type="InterPro" id="IPR002912">
    <property type="entry name" value="ACT_dom"/>
</dbReference>
<dbReference type="NCBIfam" id="TIGR00656">
    <property type="entry name" value="asp_kin_monofn"/>
    <property type="match status" value="1"/>
</dbReference>
<evidence type="ECO:0000256" key="9">
    <source>
        <dbReference type="ARBA" id="ARBA00022777"/>
    </source>
</evidence>
<keyword evidence="10" id="KW-0067">ATP-binding</keyword>
<evidence type="ECO:0000259" key="16">
    <source>
        <dbReference type="PROSITE" id="PS51671"/>
    </source>
</evidence>
<dbReference type="CDD" id="cd04261">
    <property type="entry name" value="AAK_AKii-LysC-BS"/>
    <property type="match status" value="1"/>
</dbReference>
<dbReference type="InterPro" id="IPR005260">
    <property type="entry name" value="Asp_kin_monofn"/>
</dbReference>
<dbReference type="Gene3D" id="3.30.2130.10">
    <property type="entry name" value="VC0802-like"/>
    <property type="match status" value="1"/>
</dbReference>
<evidence type="ECO:0000256" key="13">
    <source>
        <dbReference type="ARBA" id="ARBA00047872"/>
    </source>
</evidence>
<evidence type="ECO:0000256" key="2">
    <source>
        <dbReference type="ARBA" id="ARBA00004766"/>
    </source>
</evidence>
<comment type="caution">
    <text evidence="17">The sequence shown here is derived from an EMBL/GenBank/DDBJ whole genome shotgun (WGS) entry which is preliminary data.</text>
</comment>
<dbReference type="Gene3D" id="3.40.1160.10">
    <property type="entry name" value="Acetylglutamate kinase-like"/>
    <property type="match status" value="1"/>
</dbReference>